<name>M2YW41_9PSEU</name>
<dbReference type="PATRIC" id="fig|1284240.4.peg.6412"/>
<evidence type="ECO:0000256" key="1">
    <source>
        <dbReference type="SAM" id="MobiDB-lite"/>
    </source>
</evidence>
<proteinExistence type="predicted"/>
<feature type="region of interest" description="Disordered" evidence="1">
    <location>
        <begin position="1"/>
        <end position="47"/>
    </location>
</feature>
<gene>
    <name evidence="2" type="ORF">H074_31472</name>
</gene>
<feature type="compositionally biased region" description="Pro residues" evidence="1">
    <location>
        <begin position="37"/>
        <end position="47"/>
    </location>
</feature>
<keyword evidence="3" id="KW-1185">Reference proteome</keyword>
<sequence length="47" mass="5142">MAGRGAKDEDRERTRKYVQDESLFPRADTNDVDPTTGLPPVPPTIGA</sequence>
<comment type="caution">
    <text evidence="2">The sequence shown here is derived from an EMBL/GenBank/DDBJ whole genome shotgun (WGS) entry which is preliminary data.</text>
</comment>
<feature type="compositionally biased region" description="Basic and acidic residues" evidence="1">
    <location>
        <begin position="1"/>
        <end position="19"/>
    </location>
</feature>
<protein>
    <submittedName>
        <fullName evidence="2">Uncharacterized protein</fullName>
    </submittedName>
</protein>
<dbReference type="Proteomes" id="UP000054226">
    <property type="component" value="Unassembled WGS sequence"/>
</dbReference>
<reference evidence="2 3" key="1">
    <citation type="journal article" date="2013" name="Genome Announc.">
        <title>Draft Genome Sequence of Amycolatopsis decaplanina Strain DSM 44594T.</title>
        <authorList>
            <person name="Kaur N."/>
            <person name="Kumar S."/>
            <person name="Bala M."/>
            <person name="Raghava G.P."/>
            <person name="Mayilraj S."/>
        </authorList>
    </citation>
    <scope>NUCLEOTIDE SEQUENCE [LARGE SCALE GENOMIC DNA]</scope>
    <source>
        <strain evidence="2 3">DSM 44594</strain>
    </source>
</reference>
<dbReference type="AlphaFoldDB" id="M2YW41"/>
<evidence type="ECO:0000313" key="2">
    <source>
        <dbReference type="EMBL" id="EME52933.1"/>
    </source>
</evidence>
<evidence type="ECO:0000313" key="3">
    <source>
        <dbReference type="Proteomes" id="UP000054226"/>
    </source>
</evidence>
<organism evidence="2 3">
    <name type="scientific">Amycolatopsis decaplanina DSM 44594</name>
    <dbReference type="NCBI Taxonomy" id="1284240"/>
    <lineage>
        <taxon>Bacteria</taxon>
        <taxon>Bacillati</taxon>
        <taxon>Actinomycetota</taxon>
        <taxon>Actinomycetes</taxon>
        <taxon>Pseudonocardiales</taxon>
        <taxon>Pseudonocardiaceae</taxon>
        <taxon>Amycolatopsis</taxon>
    </lineage>
</organism>
<accession>M2YW41</accession>
<dbReference type="EMBL" id="AOHO01000074">
    <property type="protein sequence ID" value="EME52933.1"/>
    <property type="molecule type" value="Genomic_DNA"/>
</dbReference>